<keyword evidence="3" id="KW-1185">Reference proteome</keyword>
<comment type="caution">
    <text evidence="2">The sequence shown here is derived from an EMBL/GenBank/DDBJ whole genome shotgun (WGS) entry which is preliminary data.</text>
</comment>
<feature type="region of interest" description="Disordered" evidence="1">
    <location>
        <begin position="199"/>
        <end position="252"/>
    </location>
</feature>
<feature type="compositionally biased region" description="Polar residues" evidence="1">
    <location>
        <begin position="211"/>
        <end position="239"/>
    </location>
</feature>
<feature type="compositionally biased region" description="Low complexity" evidence="1">
    <location>
        <begin position="167"/>
        <end position="177"/>
    </location>
</feature>
<sequence length="399" mass="44060">MAIDCGMSKPPLLVNRPSSLNSTSLSMTTRNSATSTMKCARLLRRRRLPQQVHRFRSGRPCVVGQRRHQPVALWAVLVLFFVCSLSSRSDSILPNTFLVVAEEEFVVAAEQSTEARRAQEEDVLHCPGPDEAFVTTCSGGSGGENNRSNNDEHDNNNDAPDDDERTSSPSSPDDASTIVSNDDDDFDLVNEVLSDGIINNTDEGASKQKDQQQNQHDYIDSGSGSTNNGRQHEQQQSWSDGAYSEQQQQQTTCTNNAFDEDTEYSAYHQLKKTTTTFVRRYYSPLDKRGKCAIGSACGFLASRLSLGVANRIFRVAGATWVFSEAVHASGLCDEKSCAVIPEEARPWIVILRRSIGKKVESIRDLARRIWNKDRIREIAQQDEALACGLAAGAFVGFIV</sequence>
<feature type="compositionally biased region" description="Basic and acidic residues" evidence="1">
    <location>
        <begin position="113"/>
        <end position="124"/>
    </location>
</feature>
<dbReference type="Proteomes" id="UP001530293">
    <property type="component" value="Unassembled WGS sequence"/>
</dbReference>
<evidence type="ECO:0000256" key="1">
    <source>
        <dbReference type="SAM" id="MobiDB-lite"/>
    </source>
</evidence>
<accession>A0ABD3N862</accession>
<proteinExistence type="predicted"/>
<dbReference type="EMBL" id="JALLBG020000013">
    <property type="protein sequence ID" value="KAL3772280.1"/>
    <property type="molecule type" value="Genomic_DNA"/>
</dbReference>
<gene>
    <name evidence="2" type="ORF">ACHAWU_005331</name>
</gene>
<evidence type="ECO:0000313" key="2">
    <source>
        <dbReference type="EMBL" id="KAL3772280.1"/>
    </source>
</evidence>
<reference evidence="2 3" key="1">
    <citation type="submission" date="2024-10" db="EMBL/GenBank/DDBJ databases">
        <title>Updated reference genomes for cyclostephanoid diatoms.</title>
        <authorList>
            <person name="Roberts W.R."/>
            <person name="Alverson A.J."/>
        </authorList>
    </citation>
    <scope>NUCLEOTIDE SEQUENCE [LARGE SCALE GENOMIC DNA]</scope>
    <source>
        <strain evidence="2 3">AJA232-27</strain>
    </source>
</reference>
<protein>
    <submittedName>
        <fullName evidence="2">Uncharacterized protein</fullName>
    </submittedName>
</protein>
<feature type="region of interest" description="Disordered" evidence="1">
    <location>
        <begin position="112"/>
        <end position="185"/>
    </location>
</feature>
<dbReference type="AlphaFoldDB" id="A0ABD3N862"/>
<organism evidence="2 3">
    <name type="scientific">Discostella pseudostelligera</name>
    <dbReference type="NCBI Taxonomy" id="259834"/>
    <lineage>
        <taxon>Eukaryota</taxon>
        <taxon>Sar</taxon>
        <taxon>Stramenopiles</taxon>
        <taxon>Ochrophyta</taxon>
        <taxon>Bacillariophyta</taxon>
        <taxon>Coscinodiscophyceae</taxon>
        <taxon>Thalassiosirophycidae</taxon>
        <taxon>Stephanodiscales</taxon>
        <taxon>Stephanodiscaceae</taxon>
        <taxon>Discostella</taxon>
    </lineage>
</organism>
<name>A0ABD3N862_9STRA</name>
<evidence type="ECO:0000313" key="3">
    <source>
        <dbReference type="Proteomes" id="UP001530293"/>
    </source>
</evidence>